<dbReference type="Proteomes" id="UP000466442">
    <property type="component" value="Unassembled WGS sequence"/>
</dbReference>
<proteinExistence type="predicted"/>
<evidence type="ECO:0000313" key="3">
    <source>
        <dbReference type="EMBL" id="KAF6211801.1"/>
    </source>
</evidence>
<keyword evidence="1" id="KW-0175">Coiled coil</keyword>
<keyword evidence="4" id="KW-1185">Reference proteome</keyword>
<name>A0A6A4JII9_APOLU</name>
<reference evidence="3" key="1">
    <citation type="journal article" date="2021" name="Mol. Ecol. Resour.">
        <title>Apolygus lucorum genome provides insights into omnivorousness and mesophyll feeding.</title>
        <authorList>
            <person name="Liu Y."/>
            <person name="Liu H."/>
            <person name="Wang H."/>
            <person name="Huang T."/>
            <person name="Liu B."/>
            <person name="Yang B."/>
            <person name="Yin L."/>
            <person name="Li B."/>
            <person name="Zhang Y."/>
            <person name="Zhang S."/>
            <person name="Jiang F."/>
            <person name="Zhang X."/>
            <person name="Ren Y."/>
            <person name="Wang B."/>
            <person name="Wang S."/>
            <person name="Lu Y."/>
            <person name="Wu K."/>
            <person name="Fan W."/>
            <person name="Wang G."/>
        </authorList>
    </citation>
    <scope>NUCLEOTIDE SEQUENCE</scope>
    <source>
        <strain evidence="3">12Hb</strain>
    </source>
</reference>
<feature type="coiled-coil region" evidence="1">
    <location>
        <begin position="65"/>
        <end position="106"/>
    </location>
</feature>
<protein>
    <submittedName>
        <fullName evidence="3">Uncharacterized protein</fullName>
    </submittedName>
</protein>
<organism evidence="3 4">
    <name type="scientific">Apolygus lucorum</name>
    <name type="common">Small green plant bug</name>
    <name type="synonym">Lygocoris lucorum</name>
    <dbReference type="NCBI Taxonomy" id="248454"/>
    <lineage>
        <taxon>Eukaryota</taxon>
        <taxon>Metazoa</taxon>
        <taxon>Ecdysozoa</taxon>
        <taxon>Arthropoda</taxon>
        <taxon>Hexapoda</taxon>
        <taxon>Insecta</taxon>
        <taxon>Pterygota</taxon>
        <taxon>Neoptera</taxon>
        <taxon>Paraneoptera</taxon>
        <taxon>Hemiptera</taxon>
        <taxon>Heteroptera</taxon>
        <taxon>Panheteroptera</taxon>
        <taxon>Cimicomorpha</taxon>
        <taxon>Miridae</taxon>
        <taxon>Mirini</taxon>
        <taxon>Apolygus</taxon>
    </lineage>
</organism>
<feature type="region of interest" description="Disordered" evidence="2">
    <location>
        <begin position="275"/>
        <end position="299"/>
    </location>
</feature>
<feature type="compositionally biased region" description="Basic and acidic residues" evidence="2">
    <location>
        <begin position="12"/>
        <end position="28"/>
    </location>
</feature>
<dbReference type="EMBL" id="WIXP02000004">
    <property type="protein sequence ID" value="KAF6211801.1"/>
    <property type="molecule type" value="Genomic_DNA"/>
</dbReference>
<gene>
    <name evidence="3" type="ORF">GE061_012316</name>
</gene>
<evidence type="ECO:0000313" key="4">
    <source>
        <dbReference type="Proteomes" id="UP000466442"/>
    </source>
</evidence>
<sequence length="299" mass="34371">MSTGIKQYFAAGKRDRSPDGNNGDAKRKVSEWTMEEMMERMGSLMEAKLQPIQESVKNLATKEDLQIIQQENMILKEENEQLRSEVKQLKLSLRSQDDRLTVLENDLRRNNLVIGGLRVGPNGNIKQVVTDMFRELLGLETTPTLVAARMLGSPNAQNRPILVTLMGQDDKNEIIKRTSALRTTNIWISQDFTWEIREKRRILIGIRSIIKRRFPEQNVRVMFDKLVIGNERFWWDHVLGLVHRQGCGVEKIKETLDLDLADSIERLVQKNSERIGGDLASTRQRELEGEEQETPGPEP</sequence>
<evidence type="ECO:0000256" key="2">
    <source>
        <dbReference type="SAM" id="MobiDB-lite"/>
    </source>
</evidence>
<feature type="region of interest" description="Disordered" evidence="2">
    <location>
        <begin position="1"/>
        <end position="28"/>
    </location>
</feature>
<comment type="caution">
    <text evidence="3">The sequence shown here is derived from an EMBL/GenBank/DDBJ whole genome shotgun (WGS) entry which is preliminary data.</text>
</comment>
<dbReference type="OrthoDB" id="6629429at2759"/>
<evidence type="ECO:0000256" key="1">
    <source>
        <dbReference type="SAM" id="Coils"/>
    </source>
</evidence>
<dbReference type="AlphaFoldDB" id="A0A6A4JII9"/>
<accession>A0A6A4JII9</accession>